<keyword evidence="2" id="KW-1185">Reference proteome</keyword>
<protein>
    <submittedName>
        <fullName evidence="3">Transposase</fullName>
    </submittedName>
</protein>
<dbReference type="AlphaFoldDB" id="A0A183BGL0"/>
<evidence type="ECO:0000313" key="3">
    <source>
        <dbReference type="WBParaSite" id="ECPE_0001839501-mRNA-1"/>
    </source>
</evidence>
<evidence type="ECO:0000313" key="2">
    <source>
        <dbReference type="Proteomes" id="UP000272942"/>
    </source>
</evidence>
<dbReference type="EMBL" id="UZAN01077438">
    <property type="protein sequence ID" value="VDP96149.1"/>
    <property type="molecule type" value="Genomic_DNA"/>
</dbReference>
<dbReference type="Proteomes" id="UP000272942">
    <property type="component" value="Unassembled WGS sequence"/>
</dbReference>
<reference evidence="1 2" key="2">
    <citation type="submission" date="2018-11" db="EMBL/GenBank/DDBJ databases">
        <authorList>
            <consortium name="Pathogen Informatics"/>
        </authorList>
    </citation>
    <scope>NUCLEOTIDE SEQUENCE [LARGE SCALE GENOMIC DNA]</scope>
    <source>
        <strain evidence="1 2">Egypt</strain>
    </source>
</reference>
<proteinExistence type="predicted"/>
<accession>A0A183BGL0</accession>
<dbReference type="OrthoDB" id="6285467at2759"/>
<name>A0A183BGL0_9TREM</name>
<dbReference type="WBParaSite" id="ECPE_0001839501-mRNA-1">
    <property type="protein sequence ID" value="ECPE_0001839501-mRNA-1"/>
    <property type="gene ID" value="ECPE_0001839501"/>
</dbReference>
<organism evidence="3">
    <name type="scientific">Echinostoma caproni</name>
    <dbReference type="NCBI Taxonomy" id="27848"/>
    <lineage>
        <taxon>Eukaryota</taxon>
        <taxon>Metazoa</taxon>
        <taxon>Spiralia</taxon>
        <taxon>Lophotrochozoa</taxon>
        <taxon>Platyhelminthes</taxon>
        <taxon>Trematoda</taxon>
        <taxon>Digenea</taxon>
        <taxon>Plagiorchiida</taxon>
        <taxon>Echinostomata</taxon>
        <taxon>Echinostomatoidea</taxon>
        <taxon>Echinostomatidae</taxon>
        <taxon>Echinostoma</taxon>
    </lineage>
</organism>
<evidence type="ECO:0000313" key="1">
    <source>
        <dbReference type="EMBL" id="VDP96149.1"/>
    </source>
</evidence>
<sequence>MVALGTRTQAEELFRRSYRLKIDPAQLLRDLEPEERSRLKAALVELRETQSRRENNLIIREFCVVRRRLQLKWPPLHTPSAVVCTIDGS</sequence>
<gene>
    <name evidence="1" type="ORF">ECPE_LOCUS18345</name>
</gene>
<reference evidence="3" key="1">
    <citation type="submission" date="2016-06" db="UniProtKB">
        <authorList>
            <consortium name="WormBaseParasite"/>
        </authorList>
    </citation>
    <scope>IDENTIFICATION</scope>
</reference>